<evidence type="ECO:0000313" key="3">
    <source>
        <dbReference type="EMBL" id="KAG2640911.1"/>
    </source>
</evidence>
<evidence type="ECO:0000313" key="4">
    <source>
        <dbReference type="Proteomes" id="UP000823388"/>
    </source>
</evidence>
<accession>A0A8T0VVJ4</accession>
<dbReference type="Proteomes" id="UP000823388">
    <property type="component" value="Chromosome 2K"/>
</dbReference>
<protein>
    <recommendedName>
        <fullName evidence="1">PB1-like domain-containing protein</fullName>
    </recommendedName>
</protein>
<feature type="non-terminal residue" evidence="3">
    <location>
        <position position="123"/>
    </location>
</feature>
<feature type="domain" description="PB1-like" evidence="1">
    <location>
        <begin position="4"/>
        <end position="102"/>
    </location>
</feature>
<gene>
    <name evidence="3" type="ORF">PVAP13_2KG126940</name>
    <name evidence="2" type="ORF">PVAP13_7NG246134</name>
</gene>
<comment type="caution">
    <text evidence="3">The sequence shown here is derived from an EMBL/GenBank/DDBJ whole genome shotgun (WGS) entry which is preliminary data.</text>
</comment>
<dbReference type="InterPro" id="IPR058594">
    <property type="entry name" value="PB1-like_dom_pln"/>
</dbReference>
<sequence>MDMLEMLTVRFHFNGEFVNDGKILQYVGGSEQMSYIDRDKVSLPEVIGHLKDHCAVEEGTLLHWLFPGRELKSGLRALVDDKVCIEMAGVTSEGEVAEIYVESPTFLQESDNGSGRTSNYEDE</sequence>
<dbReference type="EMBL" id="CM029039">
    <property type="protein sequence ID" value="KAG2640911.1"/>
    <property type="molecule type" value="Genomic_DNA"/>
</dbReference>
<keyword evidence="4" id="KW-1185">Reference proteome</keyword>
<reference evidence="3" key="1">
    <citation type="submission" date="2020-05" db="EMBL/GenBank/DDBJ databases">
        <title>WGS assembly of Panicum virgatum.</title>
        <authorList>
            <person name="Lovell J.T."/>
            <person name="Jenkins J."/>
            <person name="Shu S."/>
            <person name="Juenger T.E."/>
            <person name="Schmutz J."/>
        </authorList>
    </citation>
    <scope>NUCLEOTIDE SEQUENCE</scope>
    <source>
        <strain evidence="3">AP13</strain>
    </source>
</reference>
<proteinExistence type="predicted"/>
<evidence type="ECO:0000313" key="2">
    <source>
        <dbReference type="EMBL" id="KAG2566758.1"/>
    </source>
</evidence>
<dbReference type="Pfam" id="PF26130">
    <property type="entry name" value="PB1-like"/>
    <property type="match status" value="1"/>
</dbReference>
<dbReference type="Proteomes" id="UP000823388">
    <property type="component" value="Chromosome 7N"/>
</dbReference>
<evidence type="ECO:0000259" key="1">
    <source>
        <dbReference type="Pfam" id="PF26130"/>
    </source>
</evidence>
<dbReference type="EMBL" id="CM029050">
    <property type="protein sequence ID" value="KAG2566758.1"/>
    <property type="molecule type" value="Genomic_DNA"/>
</dbReference>
<dbReference type="AlphaFoldDB" id="A0A8T0VVJ4"/>
<organism evidence="3 4">
    <name type="scientific">Panicum virgatum</name>
    <name type="common">Blackwell switchgrass</name>
    <dbReference type="NCBI Taxonomy" id="38727"/>
    <lineage>
        <taxon>Eukaryota</taxon>
        <taxon>Viridiplantae</taxon>
        <taxon>Streptophyta</taxon>
        <taxon>Embryophyta</taxon>
        <taxon>Tracheophyta</taxon>
        <taxon>Spermatophyta</taxon>
        <taxon>Magnoliopsida</taxon>
        <taxon>Liliopsida</taxon>
        <taxon>Poales</taxon>
        <taxon>Poaceae</taxon>
        <taxon>PACMAD clade</taxon>
        <taxon>Panicoideae</taxon>
        <taxon>Panicodae</taxon>
        <taxon>Paniceae</taxon>
        <taxon>Panicinae</taxon>
        <taxon>Panicum</taxon>
        <taxon>Panicum sect. Hiantes</taxon>
    </lineage>
</organism>
<name>A0A8T0VVJ4_PANVG</name>